<evidence type="ECO:0000313" key="1">
    <source>
        <dbReference type="EMBL" id="WFU62516.1"/>
    </source>
</evidence>
<proteinExistence type="predicted"/>
<protein>
    <submittedName>
        <fullName evidence="1">Uncharacterized protein</fullName>
    </submittedName>
</protein>
<accession>A0ABY8JD23</accession>
<evidence type="ECO:0000313" key="2">
    <source>
        <dbReference type="Proteomes" id="UP001221546"/>
    </source>
</evidence>
<reference evidence="1 2" key="1">
    <citation type="submission" date="2023-04" db="EMBL/GenBank/DDBJ databases">
        <title>Australian commercial rhizobial inoculants.</title>
        <authorList>
            <person name="Kohlmeier M.G."/>
            <person name="O'Hara G.W."/>
            <person name="Colombi E."/>
            <person name="Ramsay J.P."/>
            <person name="Terpolilli J."/>
        </authorList>
    </citation>
    <scope>NUCLEOTIDE SEQUENCE [LARGE SCALE GENOMIC DNA]</scope>
    <source>
        <strain evidence="1 2">CB627</strain>
    </source>
</reference>
<dbReference type="Proteomes" id="UP001221546">
    <property type="component" value="Chromosome"/>
</dbReference>
<organism evidence="1 2">
    <name type="scientific">Bradyrhizobium brasilense</name>
    <dbReference type="NCBI Taxonomy" id="1419277"/>
    <lineage>
        <taxon>Bacteria</taxon>
        <taxon>Pseudomonadati</taxon>
        <taxon>Pseudomonadota</taxon>
        <taxon>Alphaproteobacteria</taxon>
        <taxon>Hyphomicrobiales</taxon>
        <taxon>Nitrobacteraceae</taxon>
        <taxon>Bradyrhizobium</taxon>
    </lineage>
</organism>
<keyword evidence="2" id="KW-1185">Reference proteome</keyword>
<name>A0ABY8JD23_9BRAD</name>
<dbReference type="EMBL" id="CP121646">
    <property type="protein sequence ID" value="WFU62516.1"/>
    <property type="molecule type" value="Genomic_DNA"/>
</dbReference>
<gene>
    <name evidence="1" type="ORF">QA636_34315</name>
</gene>
<sequence>MILIHSNKTTPCEIERFFHAWRGSAPLAVVPNAQHQGDHLPQLCHKGCHDGHAEYFSAYHCR</sequence>